<dbReference type="SUPFAM" id="SSF103473">
    <property type="entry name" value="MFS general substrate transporter"/>
    <property type="match status" value="1"/>
</dbReference>
<dbReference type="InterPro" id="IPR020846">
    <property type="entry name" value="MFS_dom"/>
</dbReference>
<evidence type="ECO:0000256" key="7">
    <source>
        <dbReference type="ARBA" id="ARBA00023136"/>
    </source>
</evidence>
<evidence type="ECO:0000313" key="11">
    <source>
        <dbReference type="Proteomes" id="UP000236621"/>
    </source>
</evidence>
<dbReference type="GO" id="GO:0015113">
    <property type="term" value="F:nitrite transmembrane transporter activity"/>
    <property type="evidence" value="ECO:0007669"/>
    <property type="project" value="InterPro"/>
</dbReference>
<evidence type="ECO:0000256" key="6">
    <source>
        <dbReference type="ARBA" id="ARBA00023063"/>
    </source>
</evidence>
<evidence type="ECO:0000259" key="9">
    <source>
        <dbReference type="PROSITE" id="PS50850"/>
    </source>
</evidence>
<keyword evidence="4 8" id="KW-0812">Transmembrane</keyword>
<gene>
    <name evidence="10" type="ORF">TCAP_04360</name>
</gene>
<dbReference type="OrthoDB" id="434240at2759"/>
<feature type="non-terminal residue" evidence="10">
    <location>
        <position position="1"/>
    </location>
</feature>
<dbReference type="Gene3D" id="1.20.1250.20">
    <property type="entry name" value="MFS general substrate transporter like domains"/>
    <property type="match status" value="2"/>
</dbReference>
<evidence type="ECO:0000256" key="1">
    <source>
        <dbReference type="ARBA" id="ARBA00004141"/>
    </source>
</evidence>
<dbReference type="Pfam" id="PF07690">
    <property type="entry name" value="MFS_1"/>
    <property type="match status" value="1"/>
</dbReference>
<feature type="transmembrane region" description="Helical" evidence="8">
    <location>
        <begin position="425"/>
        <end position="442"/>
    </location>
</feature>
<comment type="subcellular location">
    <subcellularLocation>
        <location evidence="8">Cell membrane</location>
        <topology evidence="8">Multi-pass membrane protein</topology>
    </subcellularLocation>
    <subcellularLocation>
        <location evidence="1">Membrane</location>
        <topology evidence="1">Multi-pass membrane protein</topology>
    </subcellularLocation>
</comment>
<dbReference type="GO" id="GO:0042128">
    <property type="term" value="P:nitrate assimilation"/>
    <property type="evidence" value="ECO:0007669"/>
    <property type="project" value="UniProtKB-UniRule"/>
</dbReference>
<dbReference type="PANTHER" id="PTHR23515">
    <property type="entry name" value="HIGH-AFFINITY NITRATE TRANSPORTER 2.3"/>
    <property type="match status" value="1"/>
</dbReference>
<keyword evidence="8" id="KW-1003">Cell membrane</keyword>
<protein>
    <recommendedName>
        <fullName evidence="8">Nitrate/nitrite transporter</fullName>
    </recommendedName>
</protein>
<evidence type="ECO:0000256" key="4">
    <source>
        <dbReference type="ARBA" id="ARBA00022692"/>
    </source>
</evidence>
<dbReference type="EMBL" id="NRSZ01000687">
    <property type="protein sequence ID" value="PNY25701.1"/>
    <property type="molecule type" value="Genomic_DNA"/>
</dbReference>
<dbReference type="InterPro" id="IPR044772">
    <property type="entry name" value="NO3_transporter"/>
</dbReference>
<comment type="similarity">
    <text evidence="2 8">Belongs to the major facilitator superfamily. Nitrate/nitrite porter (TC 2.A.1.8) family.</text>
</comment>
<feature type="domain" description="Major facilitator superfamily (MFS) profile" evidence="9">
    <location>
        <begin position="78"/>
        <end position="544"/>
    </location>
</feature>
<keyword evidence="3 8" id="KW-0813">Transport</keyword>
<comment type="caution">
    <text evidence="10">The sequence shown here is derived from an EMBL/GenBank/DDBJ whole genome shotgun (WGS) entry which is preliminary data.</text>
</comment>
<organism evidence="10 11">
    <name type="scientific">Tolypocladium capitatum</name>
    <dbReference type="NCBI Taxonomy" id="45235"/>
    <lineage>
        <taxon>Eukaryota</taxon>
        <taxon>Fungi</taxon>
        <taxon>Dikarya</taxon>
        <taxon>Ascomycota</taxon>
        <taxon>Pezizomycotina</taxon>
        <taxon>Sordariomycetes</taxon>
        <taxon>Hypocreomycetidae</taxon>
        <taxon>Hypocreales</taxon>
        <taxon>Ophiocordycipitaceae</taxon>
        <taxon>Tolypocladium</taxon>
    </lineage>
</organism>
<dbReference type="GO" id="GO:0005886">
    <property type="term" value="C:plasma membrane"/>
    <property type="evidence" value="ECO:0007669"/>
    <property type="project" value="UniProtKB-SubCell"/>
</dbReference>
<feature type="transmembrane region" description="Helical" evidence="8">
    <location>
        <begin position="454"/>
        <end position="477"/>
    </location>
</feature>
<evidence type="ECO:0000256" key="5">
    <source>
        <dbReference type="ARBA" id="ARBA00022989"/>
    </source>
</evidence>
<evidence type="ECO:0000256" key="8">
    <source>
        <dbReference type="RuleBase" id="RU366033"/>
    </source>
</evidence>
<feature type="transmembrane region" description="Helical" evidence="8">
    <location>
        <begin position="521"/>
        <end position="541"/>
    </location>
</feature>
<feature type="transmembrane region" description="Helical" evidence="8">
    <location>
        <begin position="145"/>
        <end position="163"/>
    </location>
</feature>
<dbReference type="InterPro" id="IPR011701">
    <property type="entry name" value="MFS"/>
</dbReference>
<feature type="transmembrane region" description="Helical" evidence="8">
    <location>
        <begin position="114"/>
        <end position="133"/>
    </location>
</feature>
<dbReference type="AlphaFoldDB" id="A0A2K3QDW2"/>
<accession>A0A2K3QDW2</accession>
<name>A0A2K3QDW2_9HYPO</name>
<keyword evidence="6 8" id="KW-0534">Nitrate assimilation</keyword>
<keyword evidence="11" id="KW-1185">Reference proteome</keyword>
<feature type="transmembrane region" description="Helical" evidence="8">
    <location>
        <begin position="489"/>
        <end position="509"/>
    </location>
</feature>
<dbReference type="PROSITE" id="PS50850">
    <property type="entry name" value="MFS"/>
    <property type="match status" value="1"/>
</dbReference>
<sequence>YELLCPRPAVSRFINVYINRPLECPNQLPDVHTRESLAAGEVTMGSGIAVLWKAPEVNPVTKKARSIPVLNLIDAYGRVFFSWMGFMLSFWAWYTFPPLLTLTIKRDLSLSAAQVAKSNIVSLSATLFIRFVSGPLCDQFGPRRVYASLMLLGCLPIGLAPLVKNATGLYTSRFFIGILGATFVPCRVWCTGFFDKQVVGTANALAGGWGNAGGGITYFIMPAVFDSLVSRQGMSESEAWRVTFVVPLICLITCASGMLLLCPDTPVGSWGERAERTEENLRNLGLGGDAIVDISSTMTGRPSDEEKGESSDEDAAAFHQKRKALEMVKGETVIKPSFKQTLPVIFSLQTLFHVTTYSCSFGGELAVNSILSSYSMANFPHLDQTKVSNYAAMFGFLNFVTRPLGGVIADVLYNKFGRNLWLKKGWVTACGALTGTLFIVVGRVNPSEQSGRDIGTMAGLVAVAAIFLEAGNGANFALVPHVHPSANGILSGLTGGGGNLGGVVFAVIFRFMDHGTGYDTAFWVIGAIHITMNLAVCWIPPLPRGQVGGH</sequence>
<reference evidence="10 11" key="1">
    <citation type="submission" date="2017-08" db="EMBL/GenBank/DDBJ databases">
        <title>Harnessing the power of phylogenomics to disentangle the directionality and signatures of interkingdom host jumping in the parasitic fungal genus Tolypocladium.</title>
        <authorList>
            <person name="Quandt C.A."/>
            <person name="Patterson W."/>
            <person name="Spatafora J.W."/>
        </authorList>
    </citation>
    <scope>NUCLEOTIDE SEQUENCE [LARGE SCALE GENOMIC DNA]</scope>
    <source>
        <strain evidence="10 11">CBS 113982</strain>
    </source>
</reference>
<evidence type="ECO:0000256" key="2">
    <source>
        <dbReference type="ARBA" id="ARBA00008432"/>
    </source>
</evidence>
<evidence type="ECO:0000313" key="10">
    <source>
        <dbReference type="EMBL" id="PNY25701.1"/>
    </source>
</evidence>
<keyword evidence="7 8" id="KW-0472">Membrane</keyword>
<proteinExistence type="inferred from homology"/>
<feature type="transmembrane region" description="Helical" evidence="8">
    <location>
        <begin position="75"/>
        <end position="94"/>
    </location>
</feature>
<dbReference type="InterPro" id="IPR004737">
    <property type="entry name" value="NO3_transporter_NarK/NarU-like"/>
</dbReference>
<feature type="transmembrane region" description="Helical" evidence="8">
    <location>
        <begin position="202"/>
        <end position="220"/>
    </location>
</feature>
<dbReference type="Proteomes" id="UP000236621">
    <property type="component" value="Unassembled WGS sequence"/>
</dbReference>
<feature type="transmembrane region" description="Helical" evidence="8">
    <location>
        <begin position="169"/>
        <end position="190"/>
    </location>
</feature>
<dbReference type="NCBIfam" id="TIGR00886">
    <property type="entry name" value="2A0108"/>
    <property type="match status" value="1"/>
</dbReference>
<dbReference type="STRING" id="45235.A0A2K3QDW2"/>
<dbReference type="InterPro" id="IPR036259">
    <property type="entry name" value="MFS_trans_sf"/>
</dbReference>
<dbReference type="GO" id="GO:0015112">
    <property type="term" value="F:nitrate transmembrane transporter activity"/>
    <property type="evidence" value="ECO:0007669"/>
    <property type="project" value="UniProtKB-UniRule"/>
</dbReference>
<keyword evidence="5 8" id="KW-1133">Transmembrane helix</keyword>
<feature type="transmembrane region" description="Helical" evidence="8">
    <location>
        <begin position="240"/>
        <end position="261"/>
    </location>
</feature>
<evidence type="ECO:0000256" key="3">
    <source>
        <dbReference type="ARBA" id="ARBA00022448"/>
    </source>
</evidence>